<dbReference type="PANTHER" id="PTHR33908">
    <property type="entry name" value="MANNOSYLTRANSFERASE YKCB-RELATED"/>
    <property type="match status" value="1"/>
</dbReference>
<feature type="transmembrane region" description="Helical" evidence="8">
    <location>
        <begin position="214"/>
        <end position="231"/>
    </location>
</feature>
<comment type="subcellular location">
    <subcellularLocation>
        <location evidence="1">Cell membrane</location>
        <topology evidence="1">Multi-pass membrane protein</topology>
    </subcellularLocation>
</comment>
<reference evidence="10 11" key="1">
    <citation type="journal article" date="2015" name="Nature">
        <title>rRNA introns, odd ribosomes, and small enigmatic genomes across a large radiation of phyla.</title>
        <authorList>
            <person name="Brown C.T."/>
            <person name="Hug L.A."/>
            <person name="Thomas B.C."/>
            <person name="Sharon I."/>
            <person name="Castelle C.J."/>
            <person name="Singh A."/>
            <person name="Wilkins M.J."/>
            <person name="Williams K.H."/>
            <person name="Banfield J.F."/>
        </authorList>
    </citation>
    <scope>NUCLEOTIDE SEQUENCE [LARGE SCALE GENOMIC DNA]</scope>
</reference>
<accession>A0A0G0JK34</accession>
<dbReference type="AlphaFoldDB" id="A0A0G0JK34"/>
<dbReference type="GO" id="GO:0005886">
    <property type="term" value="C:plasma membrane"/>
    <property type="evidence" value="ECO:0007669"/>
    <property type="project" value="UniProtKB-SubCell"/>
</dbReference>
<evidence type="ECO:0000256" key="6">
    <source>
        <dbReference type="ARBA" id="ARBA00022989"/>
    </source>
</evidence>
<dbReference type="GO" id="GO:0009103">
    <property type="term" value="P:lipopolysaccharide biosynthetic process"/>
    <property type="evidence" value="ECO:0007669"/>
    <property type="project" value="UniProtKB-ARBA"/>
</dbReference>
<dbReference type="EMBL" id="LBUP01000001">
    <property type="protein sequence ID" value="KKQ67187.1"/>
    <property type="molecule type" value="Genomic_DNA"/>
</dbReference>
<evidence type="ECO:0000256" key="7">
    <source>
        <dbReference type="ARBA" id="ARBA00023136"/>
    </source>
</evidence>
<evidence type="ECO:0000256" key="2">
    <source>
        <dbReference type="ARBA" id="ARBA00022475"/>
    </source>
</evidence>
<dbReference type="Proteomes" id="UP000034235">
    <property type="component" value="Unassembled WGS sequence"/>
</dbReference>
<gene>
    <name evidence="10" type="ORF">US86_C0001G0114</name>
</gene>
<evidence type="ECO:0000256" key="4">
    <source>
        <dbReference type="ARBA" id="ARBA00022679"/>
    </source>
</evidence>
<dbReference type="InterPro" id="IPR050297">
    <property type="entry name" value="LipidA_mod_glycosyltrf_83"/>
</dbReference>
<evidence type="ECO:0000313" key="11">
    <source>
        <dbReference type="Proteomes" id="UP000034235"/>
    </source>
</evidence>
<sequence>MKRNLKQLINKKELLIILLIFFTAFAVRWIRIPEYLFFGYEQGRDALVIKDIYIMEKFTLVGPKTDIDGVFHGPIYYYLMTIPYALSGGNPLTASLFLILLSSMTAVVMYYFFKDFLKSQRWAIVGGLLVAFSFEVIVYARWLSNVTLAIPFTALAFLMLWKYHQEKSDKFLYLSVIFASLASSFELLLIFQFIFIYIILILKRIIIFPKLKNIVVSALLVSIIFSPLILFDLRHQNITINSILNNPKSEMTIDIFKSLSPYLFKFSNVLDRTLFNMPTLTAKIIFYLMMLIGLLKVFVYSKGEKQKRTRLVFLLVWGLMSFSTYWISGGLDQNFTASILGLIALFLLAVKTLWEDKKTKVLSFVLIILFIISAVFSINNLLRNKGSFFVTVQNDLNLADQRSIFDFINTDSDGNPYKLIAFTIPSLHPEGWLYLHDYYYPDKKDEMAKLVYVIIEKNVYPVWEKKWIEDLGKTTLIEEREIGLLRVQKRLNE</sequence>
<proteinExistence type="predicted"/>
<feature type="domain" description="Glycosyltransferase RgtA/B/C/D-like" evidence="9">
    <location>
        <begin position="72"/>
        <end position="230"/>
    </location>
</feature>
<feature type="transmembrane region" description="Helical" evidence="8">
    <location>
        <begin position="311"/>
        <end position="329"/>
    </location>
</feature>
<dbReference type="GO" id="GO:0016763">
    <property type="term" value="F:pentosyltransferase activity"/>
    <property type="evidence" value="ECO:0007669"/>
    <property type="project" value="TreeGrafter"/>
</dbReference>
<dbReference type="Pfam" id="PF13231">
    <property type="entry name" value="PMT_2"/>
    <property type="match status" value="1"/>
</dbReference>
<keyword evidence="4 10" id="KW-0808">Transferase</keyword>
<evidence type="ECO:0000256" key="3">
    <source>
        <dbReference type="ARBA" id="ARBA00022676"/>
    </source>
</evidence>
<feature type="transmembrane region" description="Helical" evidence="8">
    <location>
        <begin position="280"/>
        <end position="299"/>
    </location>
</feature>
<evidence type="ECO:0000313" key="10">
    <source>
        <dbReference type="EMBL" id="KKQ67187.1"/>
    </source>
</evidence>
<name>A0A0G0JK34_9BACT</name>
<feature type="transmembrane region" description="Helical" evidence="8">
    <location>
        <begin position="361"/>
        <end position="382"/>
    </location>
</feature>
<protein>
    <submittedName>
        <fullName evidence="10">Glycosyl transferase family 39</fullName>
    </submittedName>
</protein>
<organism evidence="10 11">
    <name type="scientific">Candidatus Daviesbacteria bacterium GW2011_GWA2_38_24</name>
    <dbReference type="NCBI Taxonomy" id="1618422"/>
    <lineage>
        <taxon>Bacteria</taxon>
        <taxon>Candidatus Daviesiibacteriota</taxon>
    </lineage>
</organism>
<keyword evidence="5 8" id="KW-0812">Transmembrane</keyword>
<comment type="caution">
    <text evidence="10">The sequence shown here is derived from an EMBL/GenBank/DDBJ whole genome shotgun (WGS) entry which is preliminary data.</text>
</comment>
<evidence type="ECO:0000256" key="8">
    <source>
        <dbReference type="SAM" id="Phobius"/>
    </source>
</evidence>
<keyword evidence="3" id="KW-0328">Glycosyltransferase</keyword>
<keyword evidence="7 8" id="KW-0472">Membrane</keyword>
<feature type="transmembrane region" description="Helical" evidence="8">
    <location>
        <begin position="122"/>
        <end position="142"/>
    </location>
</feature>
<dbReference type="PANTHER" id="PTHR33908:SF11">
    <property type="entry name" value="MEMBRANE PROTEIN"/>
    <property type="match status" value="1"/>
</dbReference>
<evidence type="ECO:0000259" key="9">
    <source>
        <dbReference type="Pfam" id="PF13231"/>
    </source>
</evidence>
<feature type="transmembrane region" description="Helical" evidence="8">
    <location>
        <begin position="335"/>
        <end position="354"/>
    </location>
</feature>
<dbReference type="InterPro" id="IPR038731">
    <property type="entry name" value="RgtA/B/C-like"/>
</dbReference>
<evidence type="ECO:0000256" key="5">
    <source>
        <dbReference type="ARBA" id="ARBA00022692"/>
    </source>
</evidence>
<keyword evidence="6 8" id="KW-1133">Transmembrane helix</keyword>
<feature type="transmembrane region" description="Helical" evidence="8">
    <location>
        <begin position="171"/>
        <end position="202"/>
    </location>
</feature>
<evidence type="ECO:0000256" key="1">
    <source>
        <dbReference type="ARBA" id="ARBA00004651"/>
    </source>
</evidence>
<keyword evidence="2" id="KW-1003">Cell membrane</keyword>
<feature type="transmembrane region" description="Helical" evidence="8">
    <location>
        <begin position="92"/>
        <end position="113"/>
    </location>
</feature>